<keyword evidence="3" id="KW-1185">Reference proteome</keyword>
<dbReference type="Pfam" id="PF22677">
    <property type="entry name" value="Ble-like_N"/>
    <property type="match status" value="1"/>
</dbReference>
<dbReference type="PROSITE" id="PS51819">
    <property type="entry name" value="VOC"/>
    <property type="match status" value="1"/>
</dbReference>
<dbReference type="SUPFAM" id="SSF54593">
    <property type="entry name" value="Glyoxalase/Bleomycin resistance protein/Dihydroxybiphenyl dioxygenase"/>
    <property type="match status" value="1"/>
</dbReference>
<dbReference type="Proteomes" id="UP001370758">
    <property type="component" value="Unassembled WGS sequence"/>
</dbReference>
<evidence type="ECO:0000313" key="3">
    <source>
        <dbReference type="Proteomes" id="UP001370758"/>
    </source>
</evidence>
<accession>A0AAV9WH28</accession>
<proteinExistence type="predicted"/>
<organism evidence="2 3">
    <name type="scientific">Arthrobotrys musiformis</name>
    <dbReference type="NCBI Taxonomy" id="47236"/>
    <lineage>
        <taxon>Eukaryota</taxon>
        <taxon>Fungi</taxon>
        <taxon>Dikarya</taxon>
        <taxon>Ascomycota</taxon>
        <taxon>Pezizomycotina</taxon>
        <taxon>Orbiliomycetes</taxon>
        <taxon>Orbiliales</taxon>
        <taxon>Orbiliaceae</taxon>
        <taxon>Arthrobotrys</taxon>
    </lineage>
</organism>
<dbReference type="CDD" id="cd07247">
    <property type="entry name" value="SgaA_N_like"/>
    <property type="match status" value="1"/>
</dbReference>
<sequence>MSDPNCPAGKTKSELPTPLGFCWVEIPVKDMKRALKFYGDAFGWTSKVENMGSYQIVENPFKNLNGALRLVTEEEHVAGTAARHTLKPFIGLHSIEEPLAKVKEAGGEIINPGEEIPGNMGFCGEFYDSERNVVGVWAMKMSLDGN</sequence>
<reference evidence="2 3" key="1">
    <citation type="submission" date="2023-08" db="EMBL/GenBank/DDBJ databases">
        <authorList>
            <person name="Palmer J.M."/>
        </authorList>
    </citation>
    <scope>NUCLEOTIDE SEQUENCE [LARGE SCALE GENOMIC DNA]</scope>
    <source>
        <strain evidence="2 3">TWF481</strain>
    </source>
</reference>
<comment type="caution">
    <text evidence="2">The sequence shown here is derived from an EMBL/GenBank/DDBJ whole genome shotgun (WGS) entry which is preliminary data.</text>
</comment>
<dbReference type="AlphaFoldDB" id="A0AAV9WH28"/>
<evidence type="ECO:0000259" key="1">
    <source>
        <dbReference type="PROSITE" id="PS51819"/>
    </source>
</evidence>
<dbReference type="InterPro" id="IPR053863">
    <property type="entry name" value="Glyoxy/Ble-like_N"/>
</dbReference>
<dbReference type="EMBL" id="JAVHJL010000002">
    <property type="protein sequence ID" value="KAK6508864.1"/>
    <property type="molecule type" value="Genomic_DNA"/>
</dbReference>
<feature type="domain" description="VOC" evidence="1">
    <location>
        <begin position="20"/>
        <end position="139"/>
    </location>
</feature>
<evidence type="ECO:0000313" key="2">
    <source>
        <dbReference type="EMBL" id="KAK6508864.1"/>
    </source>
</evidence>
<gene>
    <name evidence="2" type="ORF">TWF481_003630</name>
</gene>
<name>A0AAV9WH28_9PEZI</name>
<dbReference type="Gene3D" id="3.10.180.10">
    <property type="entry name" value="2,3-Dihydroxybiphenyl 1,2-Dioxygenase, domain 1"/>
    <property type="match status" value="1"/>
</dbReference>
<dbReference type="InterPro" id="IPR029068">
    <property type="entry name" value="Glyas_Bleomycin-R_OHBP_Dase"/>
</dbReference>
<dbReference type="InterPro" id="IPR052164">
    <property type="entry name" value="Anthracycline_SecMetBiosynth"/>
</dbReference>
<protein>
    <recommendedName>
        <fullName evidence="1">VOC domain-containing protein</fullName>
    </recommendedName>
</protein>
<dbReference type="InterPro" id="IPR037523">
    <property type="entry name" value="VOC_core"/>
</dbReference>
<dbReference type="PANTHER" id="PTHR33993">
    <property type="entry name" value="GLYOXALASE-RELATED"/>
    <property type="match status" value="1"/>
</dbReference>